<feature type="transmembrane region" description="Helical" evidence="1">
    <location>
        <begin position="6"/>
        <end position="24"/>
    </location>
</feature>
<dbReference type="EMBL" id="BMJD01000019">
    <property type="protein sequence ID" value="GGB46412.1"/>
    <property type="molecule type" value="Genomic_DNA"/>
</dbReference>
<accession>A0A9W5TYB5</accession>
<name>A0A9W5TYB5_9BACI</name>
<organism evidence="2 3">
    <name type="scientific">Lentibacillus populi</name>
    <dbReference type="NCBI Taxonomy" id="1827502"/>
    <lineage>
        <taxon>Bacteria</taxon>
        <taxon>Bacillati</taxon>
        <taxon>Bacillota</taxon>
        <taxon>Bacilli</taxon>
        <taxon>Bacillales</taxon>
        <taxon>Bacillaceae</taxon>
        <taxon>Lentibacillus</taxon>
    </lineage>
</organism>
<feature type="transmembrane region" description="Helical" evidence="1">
    <location>
        <begin position="71"/>
        <end position="88"/>
    </location>
</feature>
<sequence>MYSLLFVYLTILYIIAFSVSGKKLNVFENLFIFMVLEFLITSFSAILYVNLQVWDITGSLELFFVYRLYEVIVLPLLYLTYFNLLAAIRGRLWKVMFTFFSIAVIYGTELLLVKGEIIAYRDWSFWQSLIVISLVLFSTYILYRWFRRVLRKEGIG</sequence>
<keyword evidence="1" id="KW-1133">Transmembrane helix</keyword>
<comment type="caution">
    <text evidence="2">The sequence shown here is derived from an EMBL/GenBank/DDBJ whole genome shotgun (WGS) entry which is preliminary data.</text>
</comment>
<keyword evidence="1" id="KW-0812">Transmembrane</keyword>
<reference evidence="2" key="1">
    <citation type="journal article" date="2014" name="Int. J. Syst. Evol. Microbiol.">
        <title>Complete genome sequence of Corynebacterium casei LMG S-19264T (=DSM 44701T), isolated from a smear-ripened cheese.</title>
        <authorList>
            <consortium name="US DOE Joint Genome Institute (JGI-PGF)"/>
            <person name="Walter F."/>
            <person name="Albersmeier A."/>
            <person name="Kalinowski J."/>
            <person name="Ruckert C."/>
        </authorList>
    </citation>
    <scope>NUCLEOTIDE SEQUENCE</scope>
    <source>
        <strain evidence="2">CGMCC 1.15454</strain>
    </source>
</reference>
<evidence type="ECO:0000256" key="1">
    <source>
        <dbReference type="SAM" id="Phobius"/>
    </source>
</evidence>
<dbReference type="Proteomes" id="UP000621492">
    <property type="component" value="Unassembled WGS sequence"/>
</dbReference>
<feature type="transmembrane region" description="Helical" evidence="1">
    <location>
        <begin position="31"/>
        <end position="51"/>
    </location>
</feature>
<protein>
    <submittedName>
        <fullName evidence="2">Uncharacterized protein</fullName>
    </submittedName>
</protein>
<keyword evidence="3" id="KW-1185">Reference proteome</keyword>
<gene>
    <name evidence="2" type="ORF">GCM10011409_24960</name>
</gene>
<reference evidence="2" key="2">
    <citation type="submission" date="2020-09" db="EMBL/GenBank/DDBJ databases">
        <authorList>
            <person name="Sun Q."/>
            <person name="Zhou Y."/>
        </authorList>
    </citation>
    <scope>NUCLEOTIDE SEQUENCE</scope>
    <source>
        <strain evidence="2">CGMCC 1.15454</strain>
    </source>
</reference>
<proteinExistence type="predicted"/>
<keyword evidence="1" id="KW-0472">Membrane</keyword>
<dbReference type="RefSeq" id="WP_088051576.1">
    <property type="nucleotide sequence ID" value="NZ_BMJD01000019.1"/>
</dbReference>
<feature type="transmembrane region" description="Helical" evidence="1">
    <location>
        <begin position="125"/>
        <end position="143"/>
    </location>
</feature>
<dbReference type="AlphaFoldDB" id="A0A9W5TYB5"/>
<evidence type="ECO:0000313" key="3">
    <source>
        <dbReference type="Proteomes" id="UP000621492"/>
    </source>
</evidence>
<feature type="transmembrane region" description="Helical" evidence="1">
    <location>
        <begin position="95"/>
        <end position="113"/>
    </location>
</feature>
<evidence type="ECO:0000313" key="2">
    <source>
        <dbReference type="EMBL" id="GGB46412.1"/>
    </source>
</evidence>